<evidence type="ECO:0000256" key="2">
    <source>
        <dbReference type="ARBA" id="ARBA00022729"/>
    </source>
</evidence>
<dbReference type="PANTHER" id="PTHR11069:SF23">
    <property type="entry name" value="LYSOSOMAL ACID GLUCOSYLCERAMIDASE"/>
    <property type="match status" value="1"/>
</dbReference>
<proteinExistence type="inferred from homology"/>
<protein>
    <submittedName>
        <fullName evidence="7">Discoidin domain-containing protein</fullName>
    </submittedName>
</protein>
<keyword evidence="3 4" id="KW-0378">Hydrolase</keyword>
<feature type="signal peptide" evidence="5">
    <location>
        <begin position="1"/>
        <end position="21"/>
    </location>
</feature>
<sequence length="619" mass="67232">MTRFGTALVVALLLAPTPASASSSTAQVWVTTPDGAQKLSTAGNVAFKGSISDKPTVVVDPNRRFQTIAGFGASITDSSAAVLYRLSPSARTAAMESLFRDDKLSYLRQPIGASDFVDEPAYTYDDVPAGQTDYGLRHFSVDHDRAQILPLLRQARRLNPELRVMGTPWSPPAWMKTNQSLIGGRLIDSPAIYRAYAAYLVKFVQAYRKEGVPIDALTLQNEPQNRTPAGYPGMDLPSWQAAEVIERLGPMLRAAGERTKILGYDHNWSTHPNDAANTPPDSVADIDHYPQELLSTRAARWVDGTAYHCYYGEPSAMTALHKEFPRKDVYFTECSGSQSSDPANTFSDTLKWHARNLIIGNTRNWAKTVINWNLALDETNGPHTGGCGTCTGVLTVASDGTVTRNAEFYTLGHVARFVRPGAVRVASTSFGTTGWNGRIMDVAFVNPDGSTVLVAHNENDNPQAFAVQYGGRTFEYTLPGGALATFVWRGHSGDRPLDPAGWTATANPPGDAALAVDDDASTRWTTGTGQAAGQYLQVDLGRVQSVRRVVFDTGADLGDYPRGFTVSASVDGSRWDRVAASRKGQFVSASLSRARFVRIALTVPAPDNWWSIADVRAYR</sequence>
<keyword evidence="8" id="KW-1185">Reference proteome</keyword>
<dbReference type="InterPro" id="IPR017853">
    <property type="entry name" value="GH"/>
</dbReference>
<organism evidence="7 8">
    <name type="scientific">Paractinoplanes lichenicola</name>
    <dbReference type="NCBI Taxonomy" id="2802976"/>
    <lineage>
        <taxon>Bacteria</taxon>
        <taxon>Bacillati</taxon>
        <taxon>Actinomycetota</taxon>
        <taxon>Actinomycetes</taxon>
        <taxon>Micromonosporales</taxon>
        <taxon>Micromonosporaceae</taxon>
        <taxon>Paractinoplanes</taxon>
    </lineage>
</organism>
<keyword evidence="4" id="KW-0326">Glycosidase</keyword>
<comment type="similarity">
    <text evidence="1 4">Belongs to the glycosyl hydrolase 30 family.</text>
</comment>
<dbReference type="PANTHER" id="PTHR11069">
    <property type="entry name" value="GLUCOSYLCERAMIDASE"/>
    <property type="match status" value="1"/>
</dbReference>
<evidence type="ECO:0000256" key="5">
    <source>
        <dbReference type="SAM" id="SignalP"/>
    </source>
</evidence>
<name>A0ABS1W5Y3_9ACTN</name>
<dbReference type="InterPro" id="IPR033452">
    <property type="entry name" value="GH30_C"/>
</dbReference>
<evidence type="ECO:0000313" key="7">
    <source>
        <dbReference type="EMBL" id="MBL7262127.1"/>
    </source>
</evidence>
<dbReference type="EMBL" id="JAENHO010000026">
    <property type="protein sequence ID" value="MBL7262127.1"/>
    <property type="molecule type" value="Genomic_DNA"/>
</dbReference>
<dbReference type="Proteomes" id="UP000598996">
    <property type="component" value="Unassembled WGS sequence"/>
</dbReference>
<feature type="domain" description="F5/8 type C" evidence="6">
    <location>
        <begin position="471"/>
        <end position="619"/>
    </location>
</feature>
<gene>
    <name evidence="7" type="ORF">JKJ07_48440</name>
</gene>
<comment type="caution">
    <text evidence="7">The sequence shown here is derived from an EMBL/GenBank/DDBJ whole genome shotgun (WGS) entry which is preliminary data.</text>
</comment>
<dbReference type="Pfam" id="PF02055">
    <property type="entry name" value="Glyco_hydro_30"/>
    <property type="match status" value="1"/>
</dbReference>
<evidence type="ECO:0000259" key="6">
    <source>
        <dbReference type="PROSITE" id="PS50022"/>
    </source>
</evidence>
<dbReference type="Gene3D" id="2.60.40.1180">
    <property type="entry name" value="Golgi alpha-mannosidase II"/>
    <property type="match status" value="1"/>
</dbReference>
<dbReference type="Gene3D" id="3.20.20.80">
    <property type="entry name" value="Glycosidases"/>
    <property type="match status" value="1"/>
</dbReference>
<evidence type="ECO:0000256" key="1">
    <source>
        <dbReference type="ARBA" id="ARBA00005382"/>
    </source>
</evidence>
<dbReference type="InterPro" id="IPR008979">
    <property type="entry name" value="Galactose-bd-like_sf"/>
</dbReference>
<dbReference type="SUPFAM" id="SSF49785">
    <property type="entry name" value="Galactose-binding domain-like"/>
    <property type="match status" value="1"/>
</dbReference>
<evidence type="ECO:0000313" key="8">
    <source>
        <dbReference type="Proteomes" id="UP000598996"/>
    </source>
</evidence>
<dbReference type="Pfam" id="PF17189">
    <property type="entry name" value="Glyco_hydro_30C"/>
    <property type="match status" value="1"/>
</dbReference>
<reference evidence="7 8" key="1">
    <citation type="submission" date="2021-01" db="EMBL/GenBank/DDBJ databases">
        <title>Actinoplanes sp. nov. LDG1-01 isolated from lichen.</title>
        <authorList>
            <person name="Saeng-In P."/>
            <person name="Phongsopitanun W."/>
            <person name="Kanchanasin P."/>
            <person name="Yuki M."/>
            <person name="Kudo T."/>
            <person name="Ohkuma M."/>
            <person name="Tanasupawat S."/>
        </authorList>
    </citation>
    <scope>NUCLEOTIDE SEQUENCE [LARGE SCALE GENOMIC DNA]</scope>
    <source>
        <strain evidence="7 8">LDG1-01</strain>
    </source>
</reference>
<dbReference type="PRINTS" id="PR00843">
    <property type="entry name" value="GLHYDRLASE30"/>
</dbReference>
<dbReference type="Gene3D" id="2.60.120.260">
    <property type="entry name" value="Galactose-binding domain-like"/>
    <property type="match status" value="1"/>
</dbReference>
<dbReference type="SUPFAM" id="SSF51445">
    <property type="entry name" value="(Trans)glycosidases"/>
    <property type="match status" value="1"/>
</dbReference>
<feature type="chain" id="PRO_5046148780" evidence="5">
    <location>
        <begin position="22"/>
        <end position="619"/>
    </location>
</feature>
<dbReference type="InterPro" id="IPR001139">
    <property type="entry name" value="Glyco_hydro_30"/>
</dbReference>
<dbReference type="Pfam" id="PF00754">
    <property type="entry name" value="F5_F8_type_C"/>
    <property type="match status" value="1"/>
</dbReference>
<keyword evidence="2 5" id="KW-0732">Signal</keyword>
<dbReference type="PROSITE" id="PS50022">
    <property type="entry name" value="FA58C_3"/>
    <property type="match status" value="1"/>
</dbReference>
<dbReference type="SUPFAM" id="SSF51011">
    <property type="entry name" value="Glycosyl hydrolase domain"/>
    <property type="match status" value="1"/>
</dbReference>
<evidence type="ECO:0000256" key="4">
    <source>
        <dbReference type="RuleBase" id="RU361188"/>
    </source>
</evidence>
<accession>A0ABS1W5Y3</accession>
<dbReference type="InterPro" id="IPR033453">
    <property type="entry name" value="Glyco_hydro_30_TIM-barrel"/>
</dbReference>
<dbReference type="InterPro" id="IPR013780">
    <property type="entry name" value="Glyco_hydro_b"/>
</dbReference>
<evidence type="ECO:0000256" key="3">
    <source>
        <dbReference type="ARBA" id="ARBA00022801"/>
    </source>
</evidence>
<dbReference type="InterPro" id="IPR000421">
    <property type="entry name" value="FA58C"/>
</dbReference>